<name>A0AAU7BPQ7_9FLAO</name>
<keyword evidence="1" id="KW-1133">Transmembrane helix</keyword>
<organism evidence="3">
    <name type="scientific">Pontimicrobium sp. SW4</name>
    <dbReference type="NCBI Taxonomy" id="3153519"/>
    <lineage>
        <taxon>Bacteria</taxon>
        <taxon>Pseudomonadati</taxon>
        <taxon>Bacteroidota</taxon>
        <taxon>Flavobacteriia</taxon>
        <taxon>Flavobacteriales</taxon>
        <taxon>Flavobacteriaceae</taxon>
        <taxon>Pontimicrobium</taxon>
    </lineage>
</organism>
<accession>A0AAU7BPQ7</accession>
<dbReference type="PANTHER" id="PTHR34978:SF3">
    <property type="entry name" value="SLR0241 PROTEIN"/>
    <property type="match status" value="1"/>
</dbReference>
<dbReference type="Pfam" id="PF05569">
    <property type="entry name" value="Peptidase_M56"/>
    <property type="match status" value="1"/>
</dbReference>
<evidence type="ECO:0000313" key="3">
    <source>
        <dbReference type="EMBL" id="XBG60289.1"/>
    </source>
</evidence>
<feature type="transmembrane region" description="Helical" evidence="1">
    <location>
        <begin position="6"/>
        <end position="22"/>
    </location>
</feature>
<dbReference type="InterPro" id="IPR008756">
    <property type="entry name" value="Peptidase_M56"/>
</dbReference>
<dbReference type="Gene3D" id="2.170.130.10">
    <property type="entry name" value="TonB-dependent receptor, plug domain"/>
    <property type="match status" value="1"/>
</dbReference>
<dbReference type="AlphaFoldDB" id="A0AAU7BPQ7"/>
<reference evidence="3" key="1">
    <citation type="submission" date="2024-05" db="EMBL/GenBank/DDBJ databases">
        <title>Pontimicrobium maritimus sp. nov., isolated form sea water.</title>
        <authorList>
            <person name="Muhammad N."/>
            <person name="Vuong T.Q."/>
            <person name="Han H.L."/>
            <person name="Kim S.-G."/>
        </authorList>
    </citation>
    <scope>NUCLEOTIDE SEQUENCE</scope>
    <source>
        <strain evidence="3">SW4</strain>
    </source>
</reference>
<keyword evidence="1" id="KW-0472">Membrane</keyword>
<feature type="domain" description="Peptidase M56" evidence="2">
    <location>
        <begin position="87"/>
        <end position="250"/>
    </location>
</feature>
<feature type="transmembrane region" description="Helical" evidence="1">
    <location>
        <begin position="173"/>
        <end position="192"/>
    </location>
</feature>
<dbReference type="EMBL" id="CP157199">
    <property type="protein sequence ID" value="XBG60289.1"/>
    <property type="molecule type" value="Genomic_DNA"/>
</dbReference>
<dbReference type="InterPro" id="IPR052173">
    <property type="entry name" value="Beta-lactam_resp_regulator"/>
</dbReference>
<feature type="transmembrane region" description="Helical" evidence="1">
    <location>
        <begin position="261"/>
        <end position="279"/>
    </location>
</feature>
<dbReference type="InterPro" id="IPR037066">
    <property type="entry name" value="Plug_dom_sf"/>
</dbReference>
<feature type="transmembrane region" description="Helical" evidence="1">
    <location>
        <begin position="88"/>
        <end position="114"/>
    </location>
</feature>
<feature type="transmembrane region" description="Helical" evidence="1">
    <location>
        <begin position="34"/>
        <end position="54"/>
    </location>
</feature>
<evidence type="ECO:0000256" key="1">
    <source>
        <dbReference type="SAM" id="Phobius"/>
    </source>
</evidence>
<dbReference type="RefSeq" id="WP_347922473.1">
    <property type="nucleotide sequence ID" value="NZ_CP157199.1"/>
</dbReference>
<feature type="transmembrane region" description="Helical" evidence="1">
    <location>
        <begin position="121"/>
        <end position="144"/>
    </location>
</feature>
<sequence length="711" mass="80600">MEYLIKVSAILVLFYVCYKLFLNRETFFESIRSFLLFGLVTAFIIPLITIPKYIVIEPIIYKSAIDFANTIPQPAIIDNSINTTNILVFVYIIGVLFFLFKFLFQFGSLIALLLKSTKQRVASYIYVITKNIISPFSFFNWIVFNPNQFSETELEHIITHEKIHAKQLHSIDILLVELTSIILWFNPLVWLYKKDLRQNLEFIADKNAQATTNCKKSYQHLLLKTSVPNYQMALTNNFYNSLIKKRIVMLHKNRSKKKNQLKFLLILPALALFLMSFNTKEIYIEAESNNGEISNITESVDAMSITNVDVETLETDHKPVATTKKAITNNNIIKPNTVLKQDIVAYLIESTFTDSQLDDVINKLKAQGITLKIKNVKRNSDNEIIALKIDAKSDNSNANFSISNDSAIKTIKITYNAKSNSISIGNTSSLIHDKDYSFTHKDGTITIGKSDKSDNVFVFNSHEEHDDSDNHEIIEDDDKIIIKKGHKIHEIKKERKNKNTFTFSSDEGEVYDIIRADTVNADGNVYKFKGNVVVKGRSNIVTNGKRNVIVKGKSNGLFIDSEDDNELIEIIENEDGKSILIRKDKDGNTIKENILLNGKNNLTFKSDDNKIFKIKSSAKGSSTIWINKNDDEDKTITKIGKSGGTMFFISDNDKDPLLVIDGKVAKNKKLKDMDPDTIASISVLKGKSAKKKYGKKGKDGVVEITLKKEKD</sequence>
<dbReference type="PANTHER" id="PTHR34978">
    <property type="entry name" value="POSSIBLE SENSOR-TRANSDUCER PROTEIN BLAR"/>
    <property type="match status" value="1"/>
</dbReference>
<proteinExistence type="predicted"/>
<keyword evidence="1" id="KW-0812">Transmembrane</keyword>
<gene>
    <name evidence="3" type="ORF">ABGB03_10520</name>
</gene>
<protein>
    <submittedName>
        <fullName evidence="3">M56 family metallopeptidase</fullName>
    </submittedName>
</protein>
<evidence type="ECO:0000259" key="2">
    <source>
        <dbReference type="Pfam" id="PF05569"/>
    </source>
</evidence>
<dbReference type="CDD" id="cd07341">
    <property type="entry name" value="M56_BlaR1_MecR1_like"/>
    <property type="match status" value="1"/>
</dbReference>